<accession>A0ABP7R996</accession>
<feature type="compositionally biased region" description="Low complexity" evidence="1">
    <location>
        <begin position="129"/>
        <end position="163"/>
    </location>
</feature>
<dbReference type="InterPro" id="IPR007410">
    <property type="entry name" value="LpqE-like"/>
</dbReference>
<feature type="compositionally biased region" description="Basic and acidic residues" evidence="1">
    <location>
        <begin position="238"/>
        <end position="252"/>
    </location>
</feature>
<keyword evidence="3" id="KW-1185">Reference proteome</keyword>
<name>A0ABP7R996_9PSEU</name>
<dbReference type="EMBL" id="BAABAL010000005">
    <property type="protein sequence ID" value="GAA3994319.1"/>
    <property type="molecule type" value="Genomic_DNA"/>
</dbReference>
<proteinExistence type="predicted"/>
<dbReference type="Pfam" id="PF04314">
    <property type="entry name" value="PCuAC"/>
    <property type="match status" value="1"/>
</dbReference>
<dbReference type="Gene3D" id="2.60.40.1890">
    <property type="entry name" value="PCu(A)C copper chaperone"/>
    <property type="match status" value="1"/>
</dbReference>
<evidence type="ECO:0008006" key="4">
    <source>
        <dbReference type="Google" id="ProtNLM"/>
    </source>
</evidence>
<feature type="compositionally biased region" description="Gly residues" evidence="1">
    <location>
        <begin position="226"/>
        <end position="237"/>
    </location>
</feature>
<sequence>MVAPAGSPRTSRLRMVPVAVGLGVALVVTGCSAGMHTQTDQQVAAVNGAFGQSKDGAIALREAEFAFPAEKFYSAGTDAPLKVTIVNQGTKADKLVKVSAAGAGEVKVSGSTDLPAGFALTAKVLERASAPKSSAPSSTTGAASSGTPSSTTGAATTTTPSGSVRPTTTASGSATKVGVVELVVTGLGKELRPGQTVAVTFTFQNAGEVTLQVPIANDSEPRTPATGGGGHGGGSEHGGGEHNQTKPAGDGH</sequence>
<reference evidence="3" key="1">
    <citation type="journal article" date="2019" name="Int. J. Syst. Evol. Microbiol.">
        <title>The Global Catalogue of Microorganisms (GCM) 10K type strain sequencing project: providing services to taxonomists for standard genome sequencing and annotation.</title>
        <authorList>
            <consortium name="The Broad Institute Genomics Platform"/>
            <consortium name="The Broad Institute Genome Sequencing Center for Infectious Disease"/>
            <person name="Wu L."/>
            <person name="Ma J."/>
        </authorList>
    </citation>
    <scope>NUCLEOTIDE SEQUENCE [LARGE SCALE GENOMIC DNA]</scope>
    <source>
        <strain evidence="3">JCM 17342</strain>
    </source>
</reference>
<dbReference type="InterPro" id="IPR036182">
    <property type="entry name" value="PCuAC_sf"/>
</dbReference>
<evidence type="ECO:0000256" key="1">
    <source>
        <dbReference type="SAM" id="MobiDB-lite"/>
    </source>
</evidence>
<evidence type="ECO:0000313" key="2">
    <source>
        <dbReference type="EMBL" id="GAA3994319.1"/>
    </source>
</evidence>
<gene>
    <name evidence="2" type="ORF">GCM10022247_12500</name>
</gene>
<evidence type="ECO:0000313" key="3">
    <source>
        <dbReference type="Proteomes" id="UP001501747"/>
    </source>
</evidence>
<comment type="caution">
    <text evidence="2">The sequence shown here is derived from an EMBL/GenBank/DDBJ whole genome shotgun (WGS) entry which is preliminary data.</text>
</comment>
<organism evidence="2 3">
    <name type="scientific">Allokutzneria multivorans</name>
    <dbReference type="NCBI Taxonomy" id="1142134"/>
    <lineage>
        <taxon>Bacteria</taxon>
        <taxon>Bacillati</taxon>
        <taxon>Actinomycetota</taxon>
        <taxon>Actinomycetes</taxon>
        <taxon>Pseudonocardiales</taxon>
        <taxon>Pseudonocardiaceae</taxon>
        <taxon>Allokutzneria</taxon>
    </lineage>
</organism>
<feature type="region of interest" description="Disordered" evidence="1">
    <location>
        <begin position="214"/>
        <end position="252"/>
    </location>
</feature>
<feature type="region of interest" description="Disordered" evidence="1">
    <location>
        <begin position="129"/>
        <end position="173"/>
    </location>
</feature>
<feature type="compositionally biased region" description="Polar residues" evidence="1">
    <location>
        <begin position="164"/>
        <end position="173"/>
    </location>
</feature>
<dbReference type="Proteomes" id="UP001501747">
    <property type="component" value="Unassembled WGS sequence"/>
</dbReference>
<protein>
    <recommendedName>
        <fullName evidence="4">Copper chaperone PCu(A)C</fullName>
    </recommendedName>
</protein>